<sequence length="106" mass="11617">MYSFLLGLILGGFLIASLAAFVRVSSHTYRAMQNQEPVDEKGAAARLLASYAAAVITLGCVEALSKEALSLSIFGLSLLHAFFQLLIFLILSGVFLYRVHRYCRNS</sequence>
<feature type="transmembrane region" description="Helical" evidence="1">
    <location>
        <begin position="73"/>
        <end position="97"/>
    </location>
</feature>
<keyword evidence="3" id="KW-1185">Reference proteome</keyword>
<dbReference type="KEGG" id="ohi:H8790_06690"/>
<protein>
    <submittedName>
        <fullName evidence="2">Uncharacterized protein</fullName>
    </submittedName>
</protein>
<dbReference type="Proteomes" id="UP000515960">
    <property type="component" value="Chromosome"/>
</dbReference>
<keyword evidence="1" id="KW-0472">Membrane</keyword>
<gene>
    <name evidence="2" type="ORF">H8790_06690</name>
</gene>
<accession>A0A7G9B7Z7</accession>
<organism evidence="2 3">
    <name type="scientific">Oscillibacter hominis</name>
    <dbReference type="NCBI Taxonomy" id="2763056"/>
    <lineage>
        <taxon>Bacteria</taxon>
        <taxon>Bacillati</taxon>
        <taxon>Bacillota</taxon>
        <taxon>Clostridia</taxon>
        <taxon>Eubacteriales</taxon>
        <taxon>Oscillospiraceae</taxon>
        <taxon>Oscillibacter</taxon>
    </lineage>
</organism>
<proteinExistence type="predicted"/>
<evidence type="ECO:0000256" key="1">
    <source>
        <dbReference type="SAM" id="Phobius"/>
    </source>
</evidence>
<keyword evidence="1" id="KW-0812">Transmembrane</keyword>
<evidence type="ECO:0000313" key="3">
    <source>
        <dbReference type="Proteomes" id="UP000515960"/>
    </source>
</evidence>
<dbReference type="EMBL" id="CP060490">
    <property type="protein sequence ID" value="QNL45678.1"/>
    <property type="molecule type" value="Genomic_DNA"/>
</dbReference>
<keyword evidence="1" id="KW-1133">Transmembrane helix</keyword>
<dbReference type="RefSeq" id="WP_187334106.1">
    <property type="nucleotide sequence ID" value="NZ_CP060490.1"/>
</dbReference>
<feature type="transmembrane region" description="Helical" evidence="1">
    <location>
        <begin position="43"/>
        <end position="61"/>
    </location>
</feature>
<name>A0A7G9B7Z7_9FIRM</name>
<evidence type="ECO:0000313" key="2">
    <source>
        <dbReference type="EMBL" id="QNL45678.1"/>
    </source>
</evidence>
<reference evidence="2 3" key="1">
    <citation type="submission" date="2020-08" db="EMBL/GenBank/DDBJ databases">
        <authorList>
            <person name="Liu C."/>
            <person name="Sun Q."/>
        </authorList>
    </citation>
    <scope>NUCLEOTIDE SEQUENCE [LARGE SCALE GENOMIC DNA]</scope>
    <source>
        <strain evidence="2 3">NSJ-62</strain>
    </source>
</reference>
<dbReference type="AlphaFoldDB" id="A0A7G9B7Z7"/>